<evidence type="ECO:0000256" key="2">
    <source>
        <dbReference type="ARBA" id="ARBA00022741"/>
    </source>
</evidence>
<keyword evidence="2" id="KW-0547">Nucleotide-binding</keyword>
<dbReference type="Pfam" id="PF13541">
    <property type="entry name" value="ChlI"/>
    <property type="match status" value="1"/>
</dbReference>
<keyword evidence="3" id="KW-0067">ATP-binding</keyword>
<dbReference type="InterPro" id="IPR001208">
    <property type="entry name" value="MCM_dom"/>
</dbReference>
<evidence type="ECO:0000256" key="1">
    <source>
        <dbReference type="ARBA" id="ARBA00006354"/>
    </source>
</evidence>
<dbReference type="InterPro" id="IPR045006">
    <property type="entry name" value="CHLI-like"/>
</dbReference>
<sequence>MTHALLYSRAPLGIDAREVRVETHLAPGLPAFTIVGMGDTAVRESRDRVRSALVNSGFEFPQRRITISLAPADLPKDGGRFDLAIALGILIASNQLGKVDTDQLEFAGELSLNGQLNPVSGILPCALACQASERSLMVAKENADEASLTGVETLAANQLCEVAAHLTGQAPLPGHHSNPPCEQTLQGGCLSEIRGQAMAKRILEIAAAGGHSLLLSGPPGAGKSMLASRLPGLLPPLRSRQALEVAAIHSLKQPRDSQLFYQRPYRAPHHTSSATALVGGGSYPKPGEISLAHHGVLFLDELPEFDRRVLEVLREPLETGEVSIARAAQQLTFPARFQLVAAMNPCPCGFLGDPEKSCGYRCEKAKRYQSKLSGPLLDRIDLHLDVPAVDAHELLGDKQGETSAIVCQRVREAWQRQWQRQQRLNRDLSPDDLEPLLRPHRDWLASVMNRLGLSARALHRSIRVARTIADLAQSEEVERDHLREALSYRQNIGQASSG</sequence>
<comment type="caution">
    <text evidence="5">The sequence shown here is derived from an EMBL/GenBank/DDBJ whole genome shotgun (WGS) entry which is preliminary data.</text>
</comment>
<dbReference type="NCBIfam" id="TIGR00368">
    <property type="entry name" value="YifB family Mg chelatase-like AAA ATPase"/>
    <property type="match status" value="1"/>
</dbReference>
<dbReference type="Gene3D" id="3.30.230.10">
    <property type="match status" value="1"/>
</dbReference>
<dbReference type="Pfam" id="PF01078">
    <property type="entry name" value="Mg_chelatase"/>
    <property type="match status" value="1"/>
</dbReference>
<dbReference type="Proteomes" id="UP000029444">
    <property type="component" value="Unassembled WGS sequence"/>
</dbReference>
<dbReference type="EMBL" id="ARXV01000006">
    <property type="protein sequence ID" value="KGD64883.1"/>
    <property type="molecule type" value="Genomic_DNA"/>
</dbReference>
<dbReference type="InterPro" id="IPR004482">
    <property type="entry name" value="Mg_chelat-rel"/>
</dbReference>
<dbReference type="GO" id="GO:0005524">
    <property type="term" value="F:ATP binding"/>
    <property type="evidence" value="ECO:0007669"/>
    <property type="project" value="UniProtKB-KW"/>
</dbReference>
<feature type="domain" description="MCM C-terminal AAA(+) ATPase" evidence="4">
    <location>
        <begin position="287"/>
        <end position="382"/>
    </location>
</feature>
<organism evidence="5 6">
    <name type="scientific">Alcanivorax nanhaiticus</name>
    <dbReference type="NCBI Taxonomy" id="1177154"/>
    <lineage>
        <taxon>Bacteria</taxon>
        <taxon>Pseudomonadati</taxon>
        <taxon>Pseudomonadota</taxon>
        <taxon>Gammaproteobacteria</taxon>
        <taxon>Oceanospirillales</taxon>
        <taxon>Alcanivoracaceae</taxon>
        <taxon>Alcanivorax</taxon>
    </lineage>
</organism>
<reference evidence="5 6" key="1">
    <citation type="submission" date="2012-09" db="EMBL/GenBank/DDBJ databases">
        <title>Genome Sequence of alkane-degrading Bacterium Alcanivorax sp. 19-m-6.</title>
        <authorList>
            <person name="Lai Q."/>
            <person name="Shao Z."/>
        </authorList>
    </citation>
    <scope>NUCLEOTIDE SEQUENCE [LARGE SCALE GENOMIC DNA]</scope>
    <source>
        <strain evidence="5 6">19-m-6</strain>
    </source>
</reference>
<evidence type="ECO:0000313" key="5">
    <source>
        <dbReference type="EMBL" id="KGD64883.1"/>
    </source>
</evidence>
<dbReference type="PROSITE" id="PS50051">
    <property type="entry name" value="MCM_2"/>
    <property type="match status" value="1"/>
</dbReference>
<name>A0A095TR55_9GAMM</name>
<dbReference type="RefSeq" id="WP_035232357.1">
    <property type="nucleotide sequence ID" value="NZ_ARXV01000006.1"/>
</dbReference>
<evidence type="ECO:0000313" key="6">
    <source>
        <dbReference type="Proteomes" id="UP000029444"/>
    </source>
</evidence>
<dbReference type="AlphaFoldDB" id="A0A095TR55"/>
<dbReference type="PANTHER" id="PTHR32039:SF7">
    <property type="entry name" value="COMPETENCE PROTEIN COMM"/>
    <property type="match status" value="1"/>
</dbReference>
<dbReference type="OrthoDB" id="9813147at2"/>
<dbReference type="PANTHER" id="PTHR32039">
    <property type="entry name" value="MAGNESIUM-CHELATASE SUBUNIT CHLI"/>
    <property type="match status" value="1"/>
</dbReference>
<dbReference type="InterPro" id="IPR014721">
    <property type="entry name" value="Ribsml_uS5_D2-typ_fold_subgr"/>
</dbReference>
<dbReference type="STRING" id="1177154.Y5S_01791"/>
<protein>
    <submittedName>
        <fullName evidence="5">Magnesium chelatase-like protein</fullName>
    </submittedName>
</protein>
<accession>A0A095TR55</accession>
<keyword evidence="6" id="KW-1185">Reference proteome</keyword>
<evidence type="ECO:0000256" key="3">
    <source>
        <dbReference type="ARBA" id="ARBA00022840"/>
    </source>
</evidence>
<dbReference type="SUPFAM" id="SSF52540">
    <property type="entry name" value="P-loop containing nucleoside triphosphate hydrolases"/>
    <property type="match status" value="1"/>
</dbReference>
<dbReference type="eggNOG" id="COG0606">
    <property type="taxonomic scope" value="Bacteria"/>
</dbReference>
<dbReference type="InterPro" id="IPR025158">
    <property type="entry name" value="Mg_chelat-rel_C"/>
</dbReference>
<evidence type="ECO:0000259" key="4">
    <source>
        <dbReference type="PROSITE" id="PS50051"/>
    </source>
</evidence>
<dbReference type="InterPro" id="IPR027417">
    <property type="entry name" value="P-loop_NTPase"/>
</dbReference>
<dbReference type="PATRIC" id="fig|1177154.3.peg.1828"/>
<gene>
    <name evidence="5" type="ORF">Y5S_01791</name>
</gene>
<proteinExistence type="inferred from homology"/>
<dbReference type="InterPro" id="IPR003593">
    <property type="entry name" value="AAA+_ATPase"/>
</dbReference>
<dbReference type="InterPro" id="IPR000523">
    <property type="entry name" value="Mg_chelatse_chII-like_cat_dom"/>
</dbReference>
<dbReference type="InterPro" id="IPR020568">
    <property type="entry name" value="Ribosomal_Su5_D2-typ_SF"/>
</dbReference>
<dbReference type="GO" id="GO:0003677">
    <property type="term" value="F:DNA binding"/>
    <property type="evidence" value="ECO:0007669"/>
    <property type="project" value="InterPro"/>
</dbReference>
<dbReference type="SMART" id="SM00382">
    <property type="entry name" value="AAA"/>
    <property type="match status" value="1"/>
</dbReference>
<comment type="similarity">
    <text evidence="1">Belongs to the Mg-chelatase subunits D/I family. ComM subfamily.</text>
</comment>
<dbReference type="SUPFAM" id="SSF54211">
    <property type="entry name" value="Ribosomal protein S5 domain 2-like"/>
    <property type="match status" value="1"/>
</dbReference>
<dbReference type="Pfam" id="PF13335">
    <property type="entry name" value="Mg_chelatase_C"/>
    <property type="match status" value="1"/>
</dbReference>
<dbReference type="Gene3D" id="3.40.50.300">
    <property type="entry name" value="P-loop containing nucleotide triphosphate hydrolases"/>
    <property type="match status" value="1"/>
</dbReference>